<feature type="region of interest" description="Disordered" evidence="1">
    <location>
        <begin position="46"/>
        <end position="334"/>
    </location>
</feature>
<comment type="caution">
    <text evidence="3">The sequence shown here is derived from an EMBL/GenBank/DDBJ whole genome shotgun (WGS) entry which is preliminary data.</text>
</comment>
<feature type="region of interest" description="Disordered" evidence="1">
    <location>
        <begin position="441"/>
        <end position="477"/>
    </location>
</feature>
<dbReference type="CDD" id="cd17470">
    <property type="entry name" value="T3SS_Flik_C"/>
    <property type="match status" value="1"/>
</dbReference>
<dbReference type="Proteomes" id="UP000886043">
    <property type="component" value="Unassembled WGS sequence"/>
</dbReference>
<dbReference type="InterPro" id="IPR021136">
    <property type="entry name" value="Flagellar_hook_control-like_C"/>
</dbReference>
<feature type="compositionally biased region" description="Basic and acidic residues" evidence="1">
    <location>
        <begin position="108"/>
        <end position="119"/>
    </location>
</feature>
<dbReference type="InterPro" id="IPR052563">
    <property type="entry name" value="FliK"/>
</dbReference>
<accession>A0A7C3CQY6</accession>
<feature type="compositionally biased region" description="Low complexity" evidence="1">
    <location>
        <begin position="282"/>
        <end position="303"/>
    </location>
</feature>
<gene>
    <name evidence="3" type="ORF">ENJ40_01260</name>
</gene>
<dbReference type="PANTHER" id="PTHR37533:SF2">
    <property type="entry name" value="FLAGELLAR HOOK-LENGTH CONTROL PROTEIN"/>
    <property type="match status" value="1"/>
</dbReference>
<dbReference type="PANTHER" id="PTHR37533">
    <property type="entry name" value="FLAGELLAR HOOK-LENGTH CONTROL PROTEIN"/>
    <property type="match status" value="1"/>
</dbReference>
<dbReference type="InterPro" id="IPR038610">
    <property type="entry name" value="FliK-like_C_sf"/>
</dbReference>
<feature type="compositionally biased region" description="Basic and acidic residues" evidence="1">
    <location>
        <begin position="128"/>
        <end position="155"/>
    </location>
</feature>
<evidence type="ECO:0000313" key="3">
    <source>
        <dbReference type="EMBL" id="HFC97074.1"/>
    </source>
</evidence>
<evidence type="ECO:0000256" key="1">
    <source>
        <dbReference type="SAM" id="MobiDB-lite"/>
    </source>
</evidence>
<sequence length="484" mass="51873">MTGLINLLPIQGLGEKGDAGTRFSAEGADFLALLLQLLFPSGMQTPEEALSPEAEKTEKKAPASTPLIPLSFSETNAPISGAGEGSDSPKPVWLPSGTNPLQGSEEIPDLRGGDSDKPGPKALIPKDSISKDPSPEGPSVKKIESISPERAEAGFKVEFPLPEKIAAKGEKFFPPSGGPGRNREEGPIFPKPNIKVSLAQPDSQKVKGSPGPEQIPPDPPLRSGAPGKVPYPSGHPLSSISKTPGTSAKTSPESDPASRSGERILSGTSMRKRPEFVEAYRSGPISSRTVSSSGSSLHGPSGEESSHIRPEGPFLSSRPDLSPPGPGHGLHPEALEVPRLPSYTPGQLSEMIRDLLLEVHPSGEKKARVKLEPPDLGEMEIDLRLHRQEVHLFLRVEKPEAAQELQAHLHHLRQNLEELGFTLTDFRVDLAGGGSGWRYSEERSFHEHRKESPGRTSGVEKIKETAPKEGPLRPWHNGALNLVV</sequence>
<organism evidence="3">
    <name type="scientific">Thermosulfurimonas dismutans</name>
    <dbReference type="NCBI Taxonomy" id="999894"/>
    <lineage>
        <taxon>Bacteria</taxon>
        <taxon>Pseudomonadati</taxon>
        <taxon>Thermodesulfobacteriota</taxon>
        <taxon>Thermodesulfobacteria</taxon>
        <taxon>Thermodesulfobacteriales</taxon>
        <taxon>Thermodesulfobacteriaceae</taxon>
        <taxon>Thermosulfurimonas</taxon>
    </lineage>
</organism>
<dbReference type="Pfam" id="PF02120">
    <property type="entry name" value="Flg_hook"/>
    <property type="match status" value="1"/>
</dbReference>
<name>A0A7C3CQY6_9BACT</name>
<dbReference type="AlphaFoldDB" id="A0A7C3CQY6"/>
<reference evidence="3" key="1">
    <citation type="journal article" date="2020" name="mSystems">
        <title>Genome- and Community-Level Interaction Insights into Carbon Utilization and Element Cycling Functions of Hydrothermarchaeota in Hydrothermal Sediment.</title>
        <authorList>
            <person name="Zhou Z."/>
            <person name="Liu Y."/>
            <person name="Xu W."/>
            <person name="Pan J."/>
            <person name="Luo Z.H."/>
            <person name="Li M."/>
        </authorList>
    </citation>
    <scope>NUCLEOTIDE SEQUENCE [LARGE SCALE GENOMIC DNA]</scope>
    <source>
        <strain evidence="3">HyVt-483</strain>
    </source>
</reference>
<dbReference type="Gene3D" id="3.30.750.140">
    <property type="match status" value="1"/>
</dbReference>
<feature type="domain" description="Flagellar hook-length control protein-like C-terminal" evidence="2">
    <location>
        <begin position="362"/>
        <end position="433"/>
    </location>
</feature>
<feature type="compositionally biased region" description="Polar residues" evidence="1">
    <location>
        <begin position="236"/>
        <end position="253"/>
    </location>
</feature>
<protein>
    <recommendedName>
        <fullName evidence="2">Flagellar hook-length control protein-like C-terminal domain-containing protein</fullName>
    </recommendedName>
</protein>
<feature type="compositionally biased region" description="Basic and acidic residues" evidence="1">
    <location>
        <begin position="441"/>
        <end position="471"/>
    </location>
</feature>
<evidence type="ECO:0000259" key="2">
    <source>
        <dbReference type="Pfam" id="PF02120"/>
    </source>
</evidence>
<dbReference type="EMBL" id="DRMH01000013">
    <property type="protein sequence ID" value="HFC97074.1"/>
    <property type="molecule type" value="Genomic_DNA"/>
</dbReference>
<proteinExistence type="predicted"/>